<keyword evidence="3" id="KW-1185">Reference proteome</keyword>
<protein>
    <recommendedName>
        <fullName evidence="1">MULE transposase domain-containing protein</fullName>
    </recommendedName>
</protein>
<name>A0ABD3AK66_9GENT</name>
<sequence>MNCTYKTNRYKMPLLEIIRITSFNTSFYSCFAFLREEGDEDYEWVLDAFRKILGQDSQPSVIVTDRELALMKAIKVVFPKASNVLCVWHIQKNILANCKAHFKHKDAFFADWNSLVYFSTE</sequence>
<dbReference type="AlphaFoldDB" id="A0ABD3AK66"/>
<evidence type="ECO:0000259" key="1">
    <source>
        <dbReference type="Pfam" id="PF10551"/>
    </source>
</evidence>
<evidence type="ECO:0000313" key="2">
    <source>
        <dbReference type="EMBL" id="KAL3531568.1"/>
    </source>
</evidence>
<feature type="domain" description="MULE transposase" evidence="1">
    <location>
        <begin position="3"/>
        <end position="93"/>
    </location>
</feature>
<reference evidence="2 3" key="1">
    <citation type="submission" date="2024-11" db="EMBL/GenBank/DDBJ databases">
        <title>A near-complete genome assembly of Cinchona calisaya.</title>
        <authorList>
            <person name="Lian D.C."/>
            <person name="Zhao X.W."/>
            <person name="Wei L."/>
        </authorList>
    </citation>
    <scope>NUCLEOTIDE SEQUENCE [LARGE SCALE GENOMIC DNA]</scope>
    <source>
        <tissue evidence="2">Nenye</tissue>
    </source>
</reference>
<dbReference type="EMBL" id="JBJUIK010000004">
    <property type="protein sequence ID" value="KAL3531568.1"/>
    <property type="molecule type" value="Genomic_DNA"/>
</dbReference>
<gene>
    <name evidence="2" type="ORF">ACH5RR_010890</name>
</gene>
<dbReference type="PANTHER" id="PTHR47718:SF3">
    <property type="entry name" value="PROTEIN FAR1-RELATED SEQUENCE 5-LIKE"/>
    <property type="match status" value="1"/>
</dbReference>
<organism evidence="2 3">
    <name type="scientific">Cinchona calisaya</name>
    <dbReference type="NCBI Taxonomy" id="153742"/>
    <lineage>
        <taxon>Eukaryota</taxon>
        <taxon>Viridiplantae</taxon>
        <taxon>Streptophyta</taxon>
        <taxon>Embryophyta</taxon>
        <taxon>Tracheophyta</taxon>
        <taxon>Spermatophyta</taxon>
        <taxon>Magnoliopsida</taxon>
        <taxon>eudicotyledons</taxon>
        <taxon>Gunneridae</taxon>
        <taxon>Pentapetalae</taxon>
        <taxon>asterids</taxon>
        <taxon>lamiids</taxon>
        <taxon>Gentianales</taxon>
        <taxon>Rubiaceae</taxon>
        <taxon>Cinchonoideae</taxon>
        <taxon>Cinchoneae</taxon>
        <taxon>Cinchona</taxon>
    </lineage>
</organism>
<dbReference type="PANTHER" id="PTHR47718">
    <property type="entry name" value="OS01G0519700 PROTEIN"/>
    <property type="match status" value="1"/>
</dbReference>
<dbReference type="Proteomes" id="UP001630127">
    <property type="component" value="Unassembled WGS sequence"/>
</dbReference>
<proteinExistence type="predicted"/>
<evidence type="ECO:0000313" key="3">
    <source>
        <dbReference type="Proteomes" id="UP001630127"/>
    </source>
</evidence>
<dbReference type="InterPro" id="IPR018289">
    <property type="entry name" value="MULE_transposase_dom"/>
</dbReference>
<comment type="caution">
    <text evidence="2">The sequence shown here is derived from an EMBL/GenBank/DDBJ whole genome shotgun (WGS) entry which is preliminary data.</text>
</comment>
<accession>A0ABD3AK66</accession>
<dbReference type="PROSITE" id="PS51257">
    <property type="entry name" value="PROKAR_LIPOPROTEIN"/>
    <property type="match status" value="1"/>
</dbReference>
<dbReference type="Pfam" id="PF10551">
    <property type="entry name" value="MULE"/>
    <property type="match status" value="1"/>
</dbReference>